<keyword evidence="5 7" id="KW-1133">Transmembrane helix</keyword>
<dbReference type="GO" id="GO:0042500">
    <property type="term" value="F:aspartic endopeptidase activity, intramembrane cleaving"/>
    <property type="evidence" value="ECO:0007669"/>
    <property type="project" value="InterPro"/>
</dbReference>
<feature type="transmembrane region" description="Helical" evidence="7">
    <location>
        <begin position="271"/>
        <end position="292"/>
    </location>
</feature>
<dbReference type="AlphaFoldDB" id="A0A061RF69"/>
<evidence type="ECO:0000256" key="7">
    <source>
        <dbReference type="SAM" id="Phobius"/>
    </source>
</evidence>
<evidence type="ECO:0000256" key="4">
    <source>
        <dbReference type="ARBA" id="ARBA00022801"/>
    </source>
</evidence>
<evidence type="ECO:0000256" key="6">
    <source>
        <dbReference type="ARBA" id="ARBA00023136"/>
    </source>
</evidence>
<dbReference type="InterPro" id="IPR006639">
    <property type="entry name" value="Preselin/SPP"/>
</dbReference>
<protein>
    <submittedName>
        <fullName evidence="8">Signal peptide peptidase-like 3</fullName>
    </submittedName>
</protein>
<dbReference type="PANTHER" id="PTHR12174">
    <property type="entry name" value="SIGNAL PEPTIDE PEPTIDASE"/>
    <property type="match status" value="1"/>
</dbReference>
<gene>
    <name evidence="8" type="primary">SPPL3</name>
    <name evidence="8" type="ORF">TSPGSL018_7142</name>
</gene>
<keyword evidence="3 7" id="KW-0812">Transmembrane</keyword>
<comment type="subcellular location">
    <subcellularLocation>
        <location evidence="1">Endomembrane system</location>
        <topology evidence="1">Multi-pass membrane protein</topology>
    </subcellularLocation>
</comment>
<feature type="transmembrane region" description="Helical" evidence="7">
    <location>
        <begin position="336"/>
        <end position="352"/>
    </location>
</feature>
<feature type="transmembrane region" description="Helical" evidence="7">
    <location>
        <begin position="191"/>
        <end position="209"/>
    </location>
</feature>
<comment type="similarity">
    <text evidence="2">Belongs to the peptidase A22B family.</text>
</comment>
<keyword evidence="6 7" id="KW-0472">Membrane</keyword>
<feature type="transmembrane region" description="Helical" evidence="7">
    <location>
        <begin position="87"/>
        <end position="108"/>
    </location>
</feature>
<feature type="transmembrane region" description="Helical" evidence="7">
    <location>
        <begin position="167"/>
        <end position="184"/>
    </location>
</feature>
<dbReference type="SMART" id="SM00730">
    <property type="entry name" value="PSN"/>
    <property type="match status" value="1"/>
</dbReference>
<evidence type="ECO:0000256" key="2">
    <source>
        <dbReference type="ARBA" id="ARBA00006859"/>
    </source>
</evidence>
<dbReference type="EMBL" id="GBEZ01017202">
    <property type="protein sequence ID" value="JAC69116.1"/>
    <property type="molecule type" value="Transcribed_RNA"/>
</dbReference>
<accession>A0A061RF69</accession>
<evidence type="ECO:0000256" key="3">
    <source>
        <dbReference type="ARBA" id="ARBA00022692"/>
    </source>
</evidence>
<dbReference type="GO" id="GO:0098554">
    <property type="term" value="C:cytoplasmic side of endoplasmic reticulum membrane"/>
    <property type="evidence" value="ECO:0007669"/>
    <property type="project" value="TreeGrafter"/>
</dbReference>
<dbReference type="InterPro" id="IPR007369">
    <property type="entry name" value="Peptidase_A22B_SPP"/>
</dbReference>
<evidence type="ECO:0000256" key="1">
    <source>
        <dbReference type="ARBA" id="ARBA00004127"/>
    </source>
</evidence>
<proteinExistence type="inferred from homology"/>
<dbReference type="PANTHER" id="PTHR12174:SF22">
    <property type="entry name" value="SIGNAL PEPTIDE PEPTIDASE-LIKE 3"/>
    <property type="match status" value="1"/>
</dbReference>
<organism evidence="8">
    <name type="scientific">Tetraselmis sp. GSL018</name>
    <dbReference type="NCBI Taxonomy" id="582737"/>
    <lineage>
        <taxon>Eukaryota</taxon>
        <taxon>Viridiplantae</taxon>
        <taxon>Chlorophyta</taxon>
        <taxon>core chlorophytes</taxon>
        <taxon>Chlorodendrophyceae</taxon>
        <taxon>Chlorodendrales</taxon>
        <taxon>Chlorodendraceae</taxon>
        <taxon>Tetraselmis</taxon>
    </lineage>
</organism>
<feature type="transmembrane region" description="Helical" evidence="7">
    <location>
        <begin position="20"/>
        <end position="40"/>
    </location>
</feature>
<feature type="transmembrane region" description="Helical" evidence="7">
    <location>
        <begin position="61"/>
        <end position="81"/>
    </location>
</feature>
<dbReference type="MEROPS" id="A22.A14"/>
<sequence length="385" mass="40979">MLLEIYNAVTGVLFHLLEPSNLGITGVSIFTVYLSSLRALEHERFIAETKDDSLQVTLSSLQAAIFPFVASIFLIFMFYFFSSVSLIYISMAVFTSWAAVAFAFAPLASVTPSWQALSGVSPVKHDSKVAAGNCRTQMVFGSKARTAALCSLSALPVIAWALTGHWLLNNILGCCLCATIISFIRLPNMKICTILLGCLLLYDVFWVFFSSTLFGNNVMLHVAQQKSSNPVHAAAKAMNLPVASGIAPKLDPPVKLMFPASPLRSSTRASYSALGLGDVAIPGMVLALAACIDQKQSAAAPSSRPPRYLTAATAGYAAGMVAASAAAALTGDAQPALLYLVPAVLLPVFAVARRRGQLDLLWSGPRLLFPDRVTIKAADCGLLRT</sequence>
<dbReference type="GO" id="GO:0030660">
    <property type="term" value="C:Golgi-associated vesicle membrane"/>
    <property type="evidence" value="ECO:0007669"/>
    <property type="project" value="TreeGrafter"/>
</dbReference>
<dbReference type="GO" id="GO:0098553">
    <property type="term" value="C:lumenal side of endoplasmic reticulum membrane"/>
    <property type="evidence" value="ECO:0007669"/>
    <property type="project" value="TreeGrafter"/>
</dbReference>
<name>A0A061RF69_9CHLO</name>
<feature type="transmembrane region" description="Helical" evidence="7">
    <location>
        <begin position="308"/>
        <end position="330"/>
    </location>
</feature>
<dbReference type="Pfam" id="PF04258">
    <property type="entry name" value="Peptidase_A22B"/>
    <property type="match status" value="1"/>
</dbReference>
<evidence type="ECO:0000256" key="5">
    <source>
        <dbReference type="ARBA" id="ARBA00022989"/>
    </source>
</evidence>
<keyword evidence="4" id="KW-0378">Hydrolase</keyword>
<evidence type="ECO:0000313" key="8">
    <source>
        <dbReference type="EMBL" id="JAC69116.1"/>
    </source>
</evidence>
<dbReference type="GO" id="GO:0033619">
    <property type="term" value="P:membrane protein proteolysis"/>
    <property type="evidence" value="ECO:0007669"/>
    <property type="project" value="TreeGrafter"/>
</dbReference>
<reference evidence="8" key="1">
    <citation type="submission" date="2014-05" db="EMBL/GenBank/DDBJ databases">
        <title>The transcriptome of the halophilic microalga Tetraselmis sp. GSL018 isolated from the Great Salt Lake, Utah.</title>
        <authorList>
            <person name="Jinkerson R.E."/>
            <person name="D'Adamo S."/>
            <person name="Posewitz M.C."/>
        </authorList>
    </citation>
    <scope>NUCLEOTIDE SEQUENCE</scope>
    <source>
        <strain evidence="8">GSL018</strain>
    </source>
</reference>
<dbReference type="GO" id="GO:0006465">
    <property type="term" value="P:signal peptide processing"/>
    <property type="evidence" value="ECO:0007669"/>
    <property type="project" value="TreeGrafter"/>
</dbReference>